<feature type="signal peptide" evidence="14">
    <location>
        <begin position="1"/>
        <end position="17"/>
    </location>
</feature>
<organism evidence="16 17">
    <name type="scientific">Anabas testudineus</name>
    <name type="common">Climbing perch</name>
    <name type="synonym">Anthias testudineus</name>
    <dbReference type="NCBI Taxonomy" id="64144"/>
    <lineage>
        <taxon>Eukaryota</taxon>
        <taxon>Metazoa</taxon>
        <taxon>Chordata</taxon>
        <taxon>Craniata</taxon>
        <taxon>Vertebrata</taxon>
        <taxon>Euteleostomi</taxon>
        <taxon>Actinopterygii</taxon>
        <taxon>Neopterygii</taxon>
        <taxon>Teleostei</taxon>
        <taxon>Neoteleostei</taxon>
        <taxon>Acanthomorphata</taxon>
        <taxon>Anabantaria</taxon>
        <taxon>Anabantiformes</taxon>
        <taxon>Anabantoidei</taxon>
        <taxon>Anabantidae</taxon>
        <taxon>Anabas</taxon>
    </lineage>
</organism>
<dbReference type="GeneTree" id="ENSGT01030000234648"/>
<evidence type="ECO:0000256" key="7">
    <source>
        <dbReference type="ARBA" id="ARBA00023040"/>
    </source>
</evidence>
<comment type="similarity">
    <text evidence="2">Belongs to the G-protein coupled receptor 3 family.</text>
</comment>
<dbReference type="PRINTS" id="PR00248">
    <property type="entry name" value="GPCRMGR"/>
</dbReference>
<evidence type="ECO:0000256" key="5">
    <source>
        <dbReference type="ARBA" id="ARBA00022729"/>
    </source>
</evidence>
<keyword evidence="7" id="KW-0297">G-protein coupled receptor</keyword>
<evidence type="ECO:0000256" key="1">
    <source>
        <dbReference type="ARBA" id="ARBA00004651"/>
    </source>
</evidence>
<dbReference type="SUPFAM" id="SSF53822">
    <property type="entry name" value="Periplasmic binding protein-like I"/>
    <property type="match status" value="1"/>
</dbReference>
<dbReference type="Pfam" id="PF00003">
    <property type="entry name" value="7tm_3"/>
    <property type="match status" value="1"/>
</dbReference>
<evidence type="ECO:0000256" key="12">
    <source>
        <dbReference type="ARBA" id="ARBA00023224"/>
    </source>
</evidence>
<dbReference type="PROSITE" id="PS50259">
    <property type="entry name" value="G_PROTEIN_RECEP_F3_4"/>
    <property type="match status" value="1"/>
</dbReference>
<keyword evidence="5 14" id="KW-0732">Signal</keyword>
<feature type="transmembrane region" description="Helical" evidence="13">
    <location>
        <begin position="684"/>
        <end position="711"/>
    </location>
</feature>
<sequence>SFLLLLLLLSYSLIMEPQWNPTSPRQSPSYAHSIRLDGDIILGGLFPVHSRGDRGTPCGELKKEKGIHRLEAMMFAIDLINKDPELLPNITLGARILDTCSRDTYALEQSLTFVQALIERDGSDVRCANGDPPIFTKPDKIVGVIGAAASSVSIMVANILRLFKIPQISYASTAPELSDNTRYDFFSRVVPPDSYQAQAMMDIVTAMEWNYVSTLASEGNYGESGVEAFIQISRETGGVCIAQSLKIPREPRPGEFDKIIRRLLETSNARAIIMFANEDDIRRVLDAAKRNNQTGHFLWVGSDSWGSKISPVIGQERVAEGAITILPKRASVDAFDRYFRSRSLSNNRRNVWFAEFWEENFNCKLGMHGKRPGNLKKCTGLEKVGRDSSYEQEGKVQFVMDAVYAMAHALHRMHRELCYGYPGLCPRMANIDGKELLSHIRAVRFNGSAGTPVVFNENGDAPGRYDIFQYQITNRSTAEYRVIGSWTNKLHLKVEAMRWRTGDPSLPASVCSIPCRAGERKKVVKGVPCCWHCERCEGYHYQASEFTCELCPYEMRPDVNRTGCVPIPIIKLEWHSPWAVVPVFISMLGIIATSFVIVTFVRYNDTPIVRASGREMSYVLLTGIFLCYAITFLMIATPDVGVCSFRRIFLGLGMCFSYAALLTKTNRIHRIFEQGKKSVTAPRFISPASQLVITFSLISVQLLGVFVWFVVDPPHTVIDYGEQRTQDPMSARGVLKCDISDLSLICSLGYSILLMVTCTVYAIKTRGVPETFNEAKPIGFTMYTTCIIWLAFIPIFFGTSQSAERMYIQTTTLTISLSLSASVSLGMLYMPKVYIILFHPEQNVPKRKRSFKVRWKKKGKTQ</sequence>
<dbReference type="PANTHER" id="PTHR24060">
    <property type="entry name" value="METABOTROPIC GLUTAMATE RECEPTOR"/>
    <property type="match status" value="1"/>
</dbReference>
<dbReference type="PRINTS" id="PR00593">
    <property type="entry name" value="MTABOTROPICR"/>
</dbReference>
<dbReference type="GO" id="GO:0004930">
    <property type="term" value="F:G protein-coupled receptor activity"/>
    <property type="evidence" value="ECO:0007669"/>
    <property type="project" value="UniProtKB-KW"/>
</dbReference>
<dbReference type="InterPro" id="IPR050726">
    <property type="entry name" value="mGluR"/>
</dbReference>
<feature type="domain" description="G-protein coupled receptors family 3 profile" evidence="15">
    <location>
        <begin position="578"/>
        <end position="852"/>
    </location>
</feature>
<dbReference type="CDD" id="cd06376">
    <property type="entry name" value="PBP1_mGluR_groupIII"/>
    <property type="match status" value="1"/>
</dbReference>
<dbReference type="Pfam" id="PF01094">
    <property type="entry name" value="ANF_receptor"/>
    <property type="match status" value="1"/>
</dbReference>
<evidence type="ECO:0000256" key="6">
    <source>
        <dbReference type="ARBA" id="ARBA00022989"/>
    </source>
</evidence>
<evidence type="ECO:0000256" key="2">
    <source>
        <dbReference type="ARBA" id="ARBA00007242"/>
    </source>
</evidence>
<keyword evidence="3" id="KW-1003">Cell membrane</keyword>
<evidence type="ECO:0000256" key="10">
    <source>
        <dbReference type="ARBA" id="ARBA00023170"/>
    </source>
</evidence>
<feature type="chain" id="PRO_5030079976" description="G-protein coupled receptors family 3 profile domain-containing protein" evidence="14">
    <location>
        <begin position="18"/>
        <end position="862"/>
    </location>
</feature>
<keyword evidence="12" id="KW-0807">Transducer</keyword>
<dbReference type="FunFam" id="3.40.50.2300:FF:000009">
    <property type="entry name" value="Glutamate receptor, metabotropic 4"/>
    <property type="match status" value="1"/>
</dbReference>
<evidence type="ECO:0000313" key="17">
    <source>
        <dbReference type="Proteomes" id="UP000265040"/>
    </source>
</evidence>
<dbReference type="Ensembl" id="ENSATET00000019115.2">
    <property type="protein sequence ID" value="ENSATEP00000018798.2"/>
    <property type="gene ID" value="ENSATEG00000013049.3"/>
</dbReference>
<dbReference type="PROSITE" id="PS00981">
    <property type="entry name" value="G_PROTEIN_RECEP_F3_3"/>
    <property type="match status" value="1"/>
</dbReference>
<evidence type="ECO:0000256" key="11">
    <source>
        <dbReference type="ARBA" id="ARBA00023180"/>
    </source>
</evidence>
<dbReference type="Pfam" id="PF07562">
    <property type="entry name" value="NCD3G"/>
    <property type="match status" value="1"/>
</dbReference>
<dbReference type="InterPro" id="IPR017978">
    <property type="entry name" value="GPCR_3_C"/>
</dbReference>
<evidence type="ECO:0000256" key="8">
    <source>
        <dbReference type="ARBA" id="ARBA00023136"/>
    </source>
</evidence>
<dbReference type="PRINTS" id="PR01054">
    <property type="entry name" value="MTABOTROPC4R"/>
</dbReference>
<dbReference type="STRING" id="64144.ENSATEP00000018798"/>
<dbReference type="InterPro" id="IPR000162">
    <property type="entry name" value="GPCR_3_mtglu_rcpt"/>
</dbReference>
<comment type="subcellular location">
    <subcellularLocation>
        <location evidence="1">Cell membrane</location>
        <topology evidence="1">Multi-pass membrane protein</topology>
    </subcellularLocation>
</comment>
<dbReference type="InterPro" id="IPR038550">
    <property type="entry name" value="GPCR_3_9-Cys_sf"/>
</dbReference>
<dbReference type="InterPro" id="IPR011500">
    <property type="entry name" value="GPCR_3_9-Cys_dom"/>
</dbReference>
<evidence type="ECO:0000256" key="4">
    <source>
        <dbReference type="ARBA" id="ARBA00022692"/>
    </source>
</evidence>
<keyword evidence="4 13" id="KW-0812">Transmembrane</keyword>
<dbReference type="InterPro" id="IPR028082">
    <property type="entry name" value="Peripla_BP_I"/>
</dbReference>
<evidence type="ECO:0000256" key="14">
    <source>
        <dbReference type="SAM" id="SignalP"/>
    </source>
</evidence>
<keyword evidence="11" id="KW-0325">Glycoprotein</keyword>
<feature type="transmembrane region" description="Helical" evidence="13">
    <location>
        <begin position="742"/>
        <end position="763"/>
    </location>
</feature>
<proteinExistence type="inferred from homology"/>
<keyword evidence="8 13" id="KW-0472">Membrane</keyword>
<dbReference type="Gene3D" id="2.10.50.30">
    <property type="entry name" value="GPCR, family 3, nine cysteines domain"/>
    <property type="match status" value="1"/>
</dbReference>
<evidence type="ECO:0000313" key="16">
    <source>
        <dbReference type="Ensembl" id="ENSATEP00000018798.2"/>
    </source>
</evidence>
<name>A0A3Q1IM39_ANATE</name>
<dbReference type="InterPro" id="IPR017979">
    <property type="entry name" value="GPCR_3_CS"/>
</dbReference>
<dbReference type="Proteomes" id="UP000265040">
    <property type="component" value="Chromosome 23"/>
</dbReference>
<dbReference type="AlphaFoldDB" id="A0A3Q1IM39"/>
<dbReference type="InterPro" id="IPR001786">
    <property type="entry name" value="GPCR_3_mGluR4"/>
</dbReference>
<feature type="transmembrane region" description="Helical" evidence="13">
    <location>
        <begin position="817"/>
        <end position="839"/>
    </location>
</feature>
<dbReference type="GO" id="GO:0005886">
    <property type="term" value="C:plasma membrane"/>
    <property type="evidence" value="ECO:0007669"/>
    <property type="project" value="UniProtKB-SubCell"/>
</dbReference>
<feature type="transmembrane region" description="Helical" evidence="13">
    <location>
        <begin position="644"/>
        <end position="663"/>
    </location>
</feature>
<dbReference type="InterPro" id="IPR001828">
    <property type="entry name" value="ANF_lig-bd_rcpt"/>
</dbReference>
<reference evidence="16" key="2">
    <citation type="submission" date="2025-08" db="UniProtKB">
        <authorList>
            <consortium name="Ensembl"/>
        </authorList>
    </citation>
    <scope>IDENTIFICATION</scope>
</reference>
<feature type="transmembrane region" description="Helical" evidence="13">
    <location>
        <begin position="618"/>
        <end position="638"/>
    </location>
</feature>
<keyword evidence="9" id="KW-1015">Disulfide bond</keyword>
<dbReference type="FunFam" id="2.10.50.30:FF:000001">
    <property type="entry name" value="metabotropic glutamate receptor 1"/>
    <property type="match status" value="1"/>
</dbReference>
<keyword evidence="10" id="KW-0675">Receptor</keyword>
<dbReference type="FunFam" id="3.40.50.2300:FF:000196">
    <property type="entry name" value="Glutamate metabotropic receptor 7"/>
    <property type="match status" value="1"/>
</dbReference>
<accession>A0A3Q1IM39</accession>
<evidence type="ECO:0000256" key="3">
    <source>
        <dbReference type="ARBA" id="ARBA00022475"/>
    </source>
</evidence>
<dbReference type="InterPro" id="IPR000337">
    <property type="entry name" value="GPCR_3"/>
</dbReference>
<keyword evidence="6 13" id="KW-1133">Transmembrane helix</keyword>
<evidence type="ECO:0000256" key="13">
    <source>
        <dbReference type="SAM" id="Phobius"/>
    </source>
</evidence>
<dbReference type="Gene3D" id="3.40.50.2300">
    <property type="match status" value="2"/>
</dbReference>
<feature type="transmembrane region" description="Helical" evidence="13">
    <location>
        <begin position="578"/>
        <end position="598"/>
    </location>
</feature>
<evidence type="ECO:0000259" key="15">
    <source>
        <dbReference type="PROSITE" id="PS50259"/>
    </source>
</evidence>
<keyword evidence="17" id="KW-1185">Reference proteome</keyword>
<dbReference type="PROSITE" id="PS00979">
    <property type="entry name" value="G_PROTEIN_RECEP_F3_1"/>
    <property type="match status" value="1"/>
</dbReference>
<evidence type="ECO:0000256" key="9">
    <source>
        <dbReference type="ARBA" id="ARBA00023157"/>
    </source>
</evidence>
<reference evidence="16" key="1">
    <citation type="submission" date="2021-04" db="EMBL/GenBank/DDBJ databases">
        <authorList>
            <consortium name="Wellcome Sanger Institute Data Sharing"/>
        </authorList>
    </citation>
    <scope>NUCLEOTIDE SEQUENCE [LARGE SCALE GENOMIC DNA]</scope>
</reference>
<reference evidence="16" key="3">
    <citation type="submission" date="2025-09" db="UniProtKB">
        <authorList>
            <consortium name="Ensembl"/>
        </authorList>
    </citation>
    <scope>IDENTIFICATION</scope>
</reference>
<protein>
    <recommendedName>
        <fullName evidence="15">G-protein coupled receptors family 3 profile domain-containing protein</fullName>
    </recommendedName>
</protein>
<feature type="transmembrane region" description="Helical" evidence="13">
    <location>
        <begin position="775"/>
        <end position="797"/>
    </location>
</feature>